<reference evidence="1 2" key="1">
    <citation type="submission" date="2016-10" db="EMBL/GenBank/DDBJ databases">
        <title>The whole genome sequencing and assembly of Bacillus simplex DSM 1321 strain.</title>
        <authorList>
            <person name="Park M.-K."/>
            <person name="Lee Y.-J."/>
            <person name="Yi H."/>
            <person name="Bahn Y.-S."/>
            <person name="Kim J.F."/>
            <person name="Lee D.-W."/>
        </authorList>
    </citation>
    <scope>NUCLEOTIDE SEQUENCE [LARGE SCALE GENOMIC DNA]</scope>
    <source>
        <strain evidence="1 2">DSM 1321</strain>
    </source>
</reference>
<dbReference type="EMBL" id="CP017704">
    <property type="protein sequence ID" value="ASS93652.1"/>
    <property type="molecule type" value="Genomic_DNA"/>
</dbReference>
<organism evidence="1 2">
    <name type="scientific">Peribacillus simplex NBRC 15720 = DSM 1321</name>
    <dbReference type="NCBI Taxonomy" id="1349754"/>
    <lineage>
        <taxon>Bacteria</taxon>
        <taxon>Bacillati</taxon>
        <taxon>Bacillota</taxon>
        <taxon>Bacilli</taxon>
        <taxon>Bacillales</taxon>
        <taxon>Bacillaceae</taxon>
        <taxon>Peribacillus</taxon>
    </lineage>
</organism>
<accession>A0A223EEH1</accession>
<dbReference type="Proteomes" id="UP000214618">
    <property type="component" value="Chromosome"/>
</dbReference>
<gene>
    <name evidence="1" type="ORF">BS1321_06490</name>
</gene>
<sequence>MNMNEFVSHHDSSLELIIETEFPGKRCVGGKYSAKGHSITLYKRDIEIQCERSLGSLARLEEYTWVILTHEMGHALDPDLAVLSEELYKTGKSEILYQIEVNAWNIAEGLIPFIVQDLFTFIRDESLEHCTNRLLVG</sequence>
<evidence type="ECO:0000313" key="2">
    <source>
        <dbReference type="Proteomes" id="UP000214618"/>
    </source>
</evidence>
<proteinExistence type="predicted"/>
<dbReference type="AlphaFoldDB" id="A0A223EEH1"/>
<evidence type="ECO:0000313" key="1">
    <source>
        <dbReference type="EMBL" id="ASS93652.1"/>
    </source>
</evidence>
<protein>
    <submittedName>
        <fullName evidence="1">Uncharacterized protein</fullName>
    </submittedName>
</protein>
<name>A0A223EEH1_9BACI</name>
<dbReference type="OrthoDB" id="2859043at2"/>